<protein>
    <submittedName>
        <fullName evidence="1">Uncharacterized protein</fullName>
    </submittedName>
</protein>
<dbReference type="EMBL" id="KE356561">
    <property type="protein sequence ID" value="ERG94624.1"/>
    <property type="molecule type" value="Genomic_DNA"/>
</dbReference>
<evidence type="ECO:0000313" key="1">
    <source>
        <dbReference type="EMBL" id="ERG94624.1"/>
    </source>
</evidence>
<dbReference type="AlphaFoldDB" id="U1MW22"/>
<dbReference type="Proteomes" id="UP000030710">
    <property type="component" value="Unassembled WGS sequence"/>
</dbReference>
<gene>
    <name evidence="1" type="ORF">J07HQW2_01060</name>
</gene>
<reference evidence="1 2" key="1">
    <citation type="journal article" date="2013" name="PLoS ONE">
        <title>Assembly-driven community genomics of a hypersaline microbial ecosystem.</title>
        <authorList>
            <person name="Podell S."/>
            <person name="Ugalde J.A."/>
            <person name="Narasingarao P."/>
            <person name="Banfield J.F."/>
            <person name="Heidelberg K.B."/>
            <person name="Allen E.E."/>
        </authorList>
    </citation>
    <scope>NUCLEOTIDE SEQUENCE [LARGE SCALE GENOMIC DNA]</scope>
    <source>
        <strain evidence="2">J07HQW2</strain>
    </source>
</reference>
<evidence type="ECO:0000313" key="2">
    <source>
        <dbReference type="Proteomes" id="UP000030710"/>
    </source>
</evidence>
<organism evidence="1 2">
    <name type="scientific">Haloquadratum walsbyi J07HQW2</name>
    <dbReference type="NCBI Taxonomy" id="1238425"/>
    <lineage>
        <taxon>Archaea</taxon>
        <taxon>Methanobacteriati</taxon>
        <taxon>Methanobacteriota</taxon>
        <taxon>Stenosarchaea group</taxon>
        <taxon>Halobacteria</taxon>
        <taxon>Halobacteriales</taxon>
        <taxon>Haloferacaceae</taxon>
        <taxon>Haloquadratum</taxon>
    </lineage>
</organism>
<dbReference type="STRING" id="1238425.J07HQW2_01060"/>
<dbReference type="HOGENOM" id="CLU_3338381_0_0_2"/>
<proteinExistence type="predicted"/>
<name>U1MW22_9EURY</name>
<sequence>MSIDRHEIEAYEVIDGEVKPQVTALTSSFPSGGVAQM</sequence>
<accession>U1MW22</accession>